<protein>
    <recommendedName>
        <fullName evidence="7">Major facilitator superfamily (MFS) profile domain-containing protein</fullName>
    </recommendedName>
</protein>
<dbReference type="GO" id="GO:0022857">
    <property type="term" value="F:transmembrane transporter activity"/>
    <property type="evidence" value="ECO:0007669"/>
    <property type="project" value="InterPro"/>
</dbReference>
<dbReference type="Pfam" id="PF07690">
    <property type="entry name" value="MFS_1"/>
    <property type="match status" value="1"/>
</dbReference>
<evidence type="ECO:0000259" key="7">
    <source>
        <dbReference type="PROSITE" id="PS50850"/>
    </source>
</evidence>
<keyword evidence="4 6" id="KW-0472">Membrane</keyword>
<evidence type="ECO:0000256" key="1">
    <source>
        <dbReference type="ARBA" id="ARBA00004141"/>
    </source>
</evidence>
<evidence type="ECO:0000256" key="5">
    <source>
        <dbReference type="SAM" id="MobiDB-lite"/>
    </source>
</evidence>
<dbReference type="AlphaFoldDB" id="A0A1L9VME7"/>
<feature type="transmembrane region" description="Helical" evidence="6">
    <location>
        <begin position="112"/>
        <end position="130"/>
    </location>
</feature>
<dbReference type="Gene3D" id="1.20.1250.20">
    <property type="entry name" value="MFS general substrate transporter like domains"/>
    <property type="match status" value="1"/>
</dbReference>
<keyword evidence="2 6" id="KW-0812">Transmembrane</keyword>
<reference evidence="9" key="1">
    <citation type="journal article" date="2017" name="Genome Biol.">
        <title>Comparative genomics reveals high biological diversity and specific adaptations in the industrially and medically important fungal genus Aspergillus.</title>
        <authorList>
            <person name="de Vries R.P."/>
            <person name="Riley R."/>
            <person name="Wiebenga A."/>
            <person name="Aguilar-Osorio G."/>
            <person name="Amillis S."/>
            <person name="Uchima C.A."/>
            <person name="Anderluh G."/>
            <person name="Asadollahi M."/>
            <person name="Askin M."/>
            <person name="Barry K."/>
            <person name="Battaglia E."/>
            <person name="Bayram O."/>
            <person name="Benocci T."/>
            <person name="Braus-Stromeyer S.A."/>
            <person name="Caldana C."/>
            <person name="Canovas D."/>
            <person name="Cerqueira G.C."/>
            <person name="Chen F."/>
            <person name="Chen W."/>
            <person name="Choi C."/>
            <person name="Clum A."/>
            <person name="Dos Santos R.A."/>
            <person name="Damasio A.R."/>
            <person name="Diallinas G."/>
            <person name="Emri T."/>
            <person name="Fekete E."/>
            <person name="Flipphi M."/>
            <person name="Freyberg S."/>
            <person name="Gallo A."/>
            <person name="Gournas C."/>
            <person name="Habgood R."/>
            <person name="Hainaut M."/>
            <person name="Harispe M.L."/>
            <person name="Henrissat B."/>
            <person name="Hilden K.S."/>
            <person name="Hope R."/>
            <person name="Hossain A."/>
            <person name="Karabika E."/>
            <person name="Karaffa L."/>
            <person name="Karanyi Z."/>
            <person name="Krasevec N."/>
            <person name="Kuo A."/>
            <person name="Kusch H."/>
            <person name="LaButti K."/>
            <person name="Lagendijk E.L."/>
            <person name="Lapidus A."/>
            <person name="Levasseur A."/>
            <person name="Lindquist E."/>
            <person name="Lipzen A."/>
            <person name="Logrieco A.F."/>
            <person name="MacCabe A."/>
            <person name="Maekelae M.R."/>
            <person name="Malavazi I."/>
            <person name="Melin P."/>
            <person name="Meyer V."/>
            <person name="Mielnichuk N."/>
            <person name="Miskei M."/>
            <person name="Molnar A.P."/>
            <person name="Mule G."/>
            <person name="Ngan C.Y."/>
            <person name="Orejas M."/>
            <person name="Orosz E."/>
            <person name="Ouedraogo J.P."/>
            <person name="Overkamp K.M."/>
            <person name="Park H.-S."/>
            <person name="Perrone G."/>
            <person name="Piumi F."/>
            <person name="Punt P.J."/>
            <person name="Ram A.F."/>
            <person name="Ramon A."/>
            <person name="Rauscher S."/>
            <person name="Record E."/>
            <person name="Riano-Pachon D.M."/>
            <person name="Robert V."/>
            <person name="Roehrig J."/>
            <person name="Ruller R."/>
            <person name="Salamov A."/>
            <person name="Salih N.S."/>
            <person name="Samson R.A."/>
            <person name="Sandor E."/>
            <person name="Sanguinetti M."/>
            <person name="Schuetze T."/>
            <person name="Sepcic K."/>
            <person name="Shelest E."/>
            <person name="Sherlock G."/>
            <person name="Sophianopoulou V."/>
            <person name="Squina F.M."/>
            <person name="Sun H."/>
            <person name="Susca A."/>
            <person name="Todd R.B."/>
            <person name="Tsang A."/>
            <person name="Unkles S.E."/>
            <person name="van de Wiele N."/>
            <person name="van Rossen-Uffink D."/>
            <person name="Oliveira J.V."/>
            <person name="Vesth T.C."/>
            <person name="Visser J."/>
            <person name="Yu J.-H."/>
            <person name="Zhou M."/>
            <person name="Andersen M.R."/>
            <person name="Archer D.B."/>
            <person name="Baker S.E."/>
            <person name="Benoit I."/>
            <person name="Brakhage A.A."/>
            <person name="Braus G.H."/>
            <person name="Fischer R."/>
            <person name="Frisvad J.C."/>
            <person name="Goldman G.H."/>
            <person name="Houbraken J."/>
            <person name="Oakley B."/>
            <person name="Pocsi I."/>
            <person name="Scazzocchio C."/>
            <person name="Seiboth B."/>
            <person name="vanKuyk P.A."/>
            <person name="Wortman J."/>
            <person name="Dyer P.S."/>
            <person name="Grigoriev I.V."/>
        </authorList>
    </citation>
    <scope>NUCLEOTIDE SEQUENCE [LARGE SCALE GENOMIC DNA]</scope>
    <source>
        <strain evidence="9">CBS 516.65</strain>
    </source>
</reference>
<feature type="transmembrane region" description="Helical" evidence="6">
    <location>
        <begin position="230"/>
        <end position="249"/>
    </location>
</feature>
<dbReference type="FunFam" id="1.20.1250.20:FF:000318">
    <property type="entry name" value="MFS multidrug transporter, putative"/>
    <property type="match status" value="1"/>
</dbReference>
<dbReference type="GO" id="GO:0005886">
    <property type="term" value="C:plasma membrane"/>
    <property type="evidence" value="ECO:0007669"/>
    <property type="project" value="TreeGrafter"/>
</dbReference>
<dbReference type="STRING" id="1160497.A0A1L9VME7"/>
<keyword evidence="9" id="KW-1185">Reference proteome</keyword>
<evidence type="ECO:0000256" key="4">
    <source>
        <dbReference type="ARBA" id="ARBA00023136"/>
    </source>
</evidence>
<feature type="transmembrane region" description="Helical" evidence="6">
    <location>
        <begin position="379"/>
        <end position="398"/>
    </location>
</feature>
<dbReference type="PANTHER" id="PTHR23502:SF2">
    <property type="entry name" value="TRANSPORTER, PUTATIVE (AFU_ORTHOLOGUE AFUA_2G08910)-RELATED"/>
    <property type="match status" value="1"/>
</dbReference>
<gene>
    <name evidence="8" type="ORF">ASPGLDRAFT_124670</name>
</gene>
<organism evidence="8 9">
    <name type="scientific">Aspergillus glaucus CBS 516.65</name>
    <dbReference type="NCBI Taxonomy" id="1160497"/>
    <lineage>
        <taxon>Eukaryota</taxon>
        <taxon>Fungi</taxon>
        <taxon>Dikarya</taxon>
        <taxon>Ascomycota</taxon>
        <taxon>Pezizomycotina</taxon>
        <taxon>Eurotiomycetes</taxon>
        <taxon>Eurotiomycetidae</taxon>
        <taxon>Eurotiales</taxon>
        <taxon>Aspergillaceae</taxon>
        <taxon>Aspergillus</taxon>
        <taxon>Aspergillus subgen. Aspergillus</taxon>
    </lineage>
</organism>
<evidence type="ECO:0000256" key="6">
    <source>
        <dbReference type="SAM" id="Phobius"/>
    </source>
</evidence>
<feature type="transmembrane region" description="Helical" evidence="6">
    <location>
        <begin position="201"/>
        <end position="224"/>
    </location>
</feature>
<feature type="transmembrane region" description="Helical" evidence="6">
    <location>
        <begin position="74"/>
        <end position="92"/>
    </location>
</feature>
<feature type="transmembrane region" description="Helical" evidence="6">
    <location>
        <begin position="337"/>
        <end position="358"/>
    </location>
</feature>
<comment type="subcellular location">
    <subcellularLocation>
        <location evidence="1">Membrane</location>
        <topology evidence="1">Multi-pass membrane protein</topology>
    </subcellularLocation>
</comment>
<feature type="transmembrane region" description="Helical" evidence="6">
    <location>
        <begin position="476"/>
        <end position="498"/>
    </location>
</feature>
<dbReference type="PANTHER" id="PTHR23502">
    <property type="entry name" value="MAJOR FACILITATOR SUPERFAMILY"/>
    <property type="match status" value="1"/>
</dbReference>
<feature type="transmembrane region" description="Helical" evidence="6">
    <location>
        <begin position="410"/>
        <end position="433"/>
    </location>
</feature>
<feature type="transmembrane region" description="Helical" evidence="6">
    <location>
        <begin position="445"/>
        <end position="464"/>
    </location>
</feature>
<name>A0A1L9VME7_ASPGL</name>
<dbReference type="SUPFAM" id="SSF103473">
    <property type="entry name" value="MFS general substrate transporter"/>
    <property type="match status" value="1"/>
</dbReference>
<feature type="transmembrane region" description="Helical" evidence="6">
    <location>
        <begin position="297"/>
        <end position="317"/>
    </location>
</feature>
<dbReference type="GeneID" id="34456758"/>
<evidence type="ECO:0000313" key="9">
    <source>
        <dbReference type="Proteomes" id="UP000184300"/>
    </source>
</evidence>
<accession>A0A1L9VME7</accession>
<keyword evidence="3 6" id="KW-1133">Transmembrane helix</keyword>
<dbReference type="VEuPathDB" id="FungiDB:ASPGLDRAFT_124670"/>
<dbReference type="Proteomes" id="UP000184300">
    <property type="component" value="Unassembled WGS sequence"/>
</dbReference>
<dbReference type="InterPro" id="IPR036259">
    <property type="entry name" value="MFS_trans_sf"/>
</dbReference>
<dbReference type="InterPro" id="IPR020846">
    <property type="entry name" value="MFS_dom"/>
</dbReference>
<evidence type="ECO:0000256" key="3">
    <source>
        <dbReference type="ARBA" id="ARBA00022989"/>
    </source>
</evidence>
<sequence length="507" mass="55828">MSLETKESSIEEIDNGKGYAENIEQGQITTTNVESSLSESHREYLLKRHGTLDLDPIPSPSGADPYNWPARKKIVNLILVAFHASISTITASSITPAYKDIAVDLGVSLQRASYLTSLQIAILGGGPFIWKPLSHRFGRRPIFLLSLILSAVCNIGCAKSPTYASMAACRALTALFISPAAAIGSAVVAETFFKRERAKYMGVWTLMITVGVPIGPLVFGFVAYRVGYRWIYWVLVITNGVQFILYLLLGPETRYLGGNVENQHSTLKSQYLSLGRIDPSPLTWTEFIRPLSMAKHLNVLFPSIIYAMVFLFGSVLITVEVPQLLQEKFELNTEQLGLQFLGVIIGSVLGEQVGGSLSDFWMNSRARRIQRKPEPEFRLWLSYPGILLAIAGIIVFLVCMEQAPEGHWVVNPIVGTAVAAFGNQIVTTVMITYAVDCCPEDPGNVGVFITFVRQTWAFIGPFWLPDMFENVGVAASSGITTALMVVFSLIFAVLLHVVGRKWRPGVE</sequence>
<feature type="domain" description="Major facilitator superfamily (MFS) profile" evidence="7">
    <location>
        <begin position="76"/>
        <end position="500"/>
    </location>
</feature>
<dbReference type="InterPro" id="IPR011701">
    <property type="entry name" value="MFS"/>
</dbReference>
<dbReference type="RefSeq" id="XP_022401794.1">
    <property type="nucleotide sequence ID" value="XM_022540497.1"/>
</dbReference>
<feature type="transmembrane region" description="Helical" evidence="6">
    <location>
        <begin position="142"/>
        <end position="164"/>
    </location>
</feature>
<feature type="transmembrane region" description="Helical" evidence="6">
    <location>
        <begin position="170"/>
        <end position="189"/>
    </location>
</feature>
<dbReference type="OrthoDB" id="2533084at2759"/>
<feature type="region of interest" description="Disordered" evidence="5">
    <location>
        <begin position="1"/>
        <end position="23"/>
    </location>
</feature>
<dbReference type="EMBL" id="KV878895">
    <property type="protein sequence ID" value="OJJ85096.1"/>
    <property type="molecule type" value="Genomic_DNA"/>
</dbReference>
<evidence type="ECO:0000256" key="2">
    <source>
        <dbReference type="ARBA" id="ARBA00022692"/>
    </source>
</evidence>
<dbReference type="PROSITE" id="PS50850">
    <property type="entry name" value="MFS"/>
    <property type="match status" value="1"/>
</dbReference>
<evidence type="ECO:0000313" key="8">
    <source>
        <dbReference type="EMBL" id="OJJ85096.1"/>
    </source>
</evidence>
<proteinExistence type="predicted"/>